<dbReference type="FunFam" id="3.90.1410.10:FF:000009">
    <property type="entry name" value="Histone-lysine N-methyltransferase setd3"/>
    <property type="match status" value="1"/>
</dbReference>
<evidence type="ECO:0000259" key="6">
    <source>
        <dbReference type="PROSITE" id="PS50222"/>
    </source>
</evidence>
<dbReference type="Gene3D" id="3.90.1410.10">
    <property type="entry name" value="set domain protein methyltransferase, domain 1"/>
    <property type="match status" value="1"/>
</dbReference>
<feature type="domain" description="EF-hand" evidence="6">
    <location>
        <begin position="45"/>
        <end position="80"/>
    </location>
</feature>
<dbReference type="AlphaFoldDB" id="A0A7J6HJM4"/>
<keyword evidence="1" id="KW-0489">Methyltransferase</keyword>
<accession>A0A7J6HJM4</accession>
<sequence length="679" mass="74549">MGFKSLFARKNKKSDSSSVQNHNVDHHTTLDIPLGSRSHSVNARDQIAELEQVFKKFDVNGDGKISSAELGAIMGSLGESSTEEELQKMIKEVDADGDGFIDLSEFIELNTKGVDSDEVLENLKVAFSVYDIDGNGSISAEELFEVLKSLGDDCSIAECRKMINGVDCDGDGMISFDEFKLMMMMGSRTEVDSSSESSSITMAASKMVMASLTHFRPLTCAAASSSGCYPGRLVAQPHDLVKWVRRQGGFVHQGLKIGEDSSHGLGLLASEEIPKGSELISLPQHIPLRFGSLESDEIHSVLVDLAQKVPEELWAMKLGLKLLQERAKVGSFWWPYISNLPEAYSVPIFFPGEDIKNLQYAPLLYQVNKRCRFLLDFEQEVRRALENLKLIDHPFGGLDVDASSLGWAMSAVSSRAFRLHGKKLPDGTSEDDPMMLPLIDMCNHSFEPNARIVQEQGVDNTKMLVKVVAETAIKQNDPLAINYGNLNNDFFLLDYGFVIPSNPYDCIELRYDGALLDAASMAAGVSSPNFSAPSPWQQRFLSQLGLEGEASNLKVSLGGPELVEGRLLAALRVLLASDVTEVEKHDLKTLKSLSAEAPLGVSNEVAAFRTMIALCVIALGHFPTKIMEDESLLKKGVSSSSELAIQFRIQKKSVIIDVMKNLTRRVKLLSQKETVTSQD</sequence>
<dbReference type="GO" id="GO:0016279">
    <property type="term" value="F:protein-lysine N-methyltransferase activity"/>
    <property type="evidence" value="ECO:0007669"/>
    <property type="project" value="TreeGrafter"/>
</dbReference>
<dbReference type="SMART" id="SM00317">
    <property type="entry name" value="SET"/>
    <property type="match status" value="1"/>
</dbReference>
<keyword evidence="3" id="KW-0949">S-adenosyl-L-methionine</keyword>
<evidence type="ECO:0000256" key="1">
    <source>
        <dbReference type="ARBA" id="ARBA00022603"/>
    </source>
</evidence>
<dbReference type="Gene3D" id="1.10.238.10">
    <property type="entry name" value="EF-hand"/>
    <property type="match status" value="2"/>
</dbReference>
<dbReference type="Pfam" id="PF09273">
    <property type="entry name" value="Rubis-subs-bind"/>
    <property type="match status" value="1"/>
</dbReference>
<dbReference type="PROSITE" id="PS50222">
    <property type="entry name" value="EF_HAND_2"/>
    <property type="match status" value="4"/>
</dbReference>
<evidence type="ECO:0000256" key="3">
    <source>
        <dbReference type="ARBA" id="ARBA00022691"/>
    </source>
</evidence>
<dbReference type="InterPro" id="IPR036464">
    <property type="entry name" value="Rubisco_LSMT_subst-bd_sf"/>
</dbReference>
<dbReference type="PROSITE" id="PS00018">
    <property type="entry name" value="EF_HAND_1"/>
    <property type="match status" value="4"/>
</dbReference>
<feature type="region of interest" description="Disordered" evidence="5">
    <location>
        <begin position="1"/>
        <end position="37"/>
    </location>
</feature>
<evidence type="ECO:0000313" key="9">
    <source>
        <dbReference type="Proteomes" id="UP000583929"/>
    </source>
</evidence>
<dbReference type="SUPFAM" id="SSF82199">
    <property type="entry name" value="SET domain"/>
    <property type="match status" value="1"/>
</dbReference>
<evidence type="ECO:0000313" key="8">
    <source>
        <dbReference type="EMBL" id="KAF4395457.1"/>
    </source>
</evidence>
<dbReference type="InterPro" id="IPR002048">
    <property type="entry name" value="EF_hand_dom"/>
</dbReference>
<feature type="domain" description="EF-hand" evidence="6">
    <location>
        <begin position="81"/>
        <end position="116"/>
    </location>
</feature>
<feature type="domain" description="EF-hand" evidence="6">
    <location>
        <begin position="154"/>
        <end position="189"/>
    </location>
</feature>
<dbReference type="SMART" id="SM00054">
    <property type="entry name" value="EFh"/>
    <property type="match status" value="4"/>
</dbReference>
<keyword evidence="9" id="KW-1185">Reference proteome</keyword>
<keyword evidence="4" id="KW-0106">Calcium</keyword>
<comment type="caution">
    <text evidence="8">The sequence shown here is derived from an EMBL/GenBank/DDBJ whole genome shotgun (WGS) entry which is preliminary data.</text>
</comment>
<feature type="domain" description="SET" evidence="7">
    <location>
        <begin position="253"/>
        <end position="484"/>
    </location>
</feature>
<organism evidence="8 9">
    <name type="scientific">Cannabis sativa</name>
    <name type="common">Hemp</name>
    <name type="synonym">Marijuana</name>
    <dbReference type="NCBI Taxonomy" id="3483"/>
    <lineage>
        <taxon>Eukaryota</taxon>
        <taxon>Viridiplantae</taxon>
        <taxon>Streptophyta</taxon>
        <taxon>Embryophyta</taxon>
        <taxon>Tracheophyta</taxon>
        <taxon>Spermatophyta</taxon>
        <taxon>Magnoliopsida</taxon>
        <taxon>eudicotyledons</taxon>
        <taxon>Gunneridae</taxon>
        <taxon>Pentapetalae</taxon>
        <taxon>rosids</taxon>
        <taxon>fabids</taxon>
        <taxon>Rosales</taxon>
        <taxon>Cannabaceae</taxon>
        <taxon>Cannabis</taxon>
    </lineage>
</organism>
<dbReference type="PROSITE" id="PS50280">
    <property type="entry name" value="SET"/>
    <property type="match status" value="1"/>
</dbReference>
<evidence type="ECO:0000256" key="5">
    <source>
        <dbReference type="SAM" id="MobiDB-lite"/>
    </source>
</evidence>
<dbReference type="SUPFAM" id="SSF47473">
    <property type="entry name" value="EF-hand"/>
    <property type="match status" value="1"/>
</dbReference>
<dbReference type="InterPro" id="IPR011992">
    <property type="entry name" value="EF-hand-dom_pair"/>
</dbReference>
<evidence type="ECO:0000256" key="4">
    <source>
        <dbReference type="ARBA" id="ARBA00022837"/>
    </source>
</evidence>
<dbReference type="Proteomes" id="UP000583929">
    <property type="component" value="Unassembled WGS sequence"/>
</dbReference>
<dbReference type="PANTHER" id="PTHR13271:SF116">
    <property type="entry name" value="F21J9.27"/>
    <property type="match status" value="1"/>
</dbReference>
<proteinExistence type="predicted"/>
<dbReference type="CDD" id="cd10527">
    <property type="entry name" value="SET_LSMT"/>
    <property type="match status" value="1"/>
</dbReference>
<name>A0A7J6HJM4_CANSA</name>
<dbReference type="Gene3D" id="3.90.1420.10">
    <property type="entry name" value="Rubisco LSMT, substrate-binding domain"/>
    <property type="match status" value="1"/>
</dbReference>
<dbReference type="GO" id="GO:0005509">
    <property type="term" value="F:calcium ion binding"/>
    <property type="evidence" value="ECO:0007669"/>
    <property type="project" value="InterPro"/>
</dbReference>
<dbReference type="InterPro" id="IPR050600">
    <property type="entry name" value="SETD3_SETD6_MTase"/>
</dbReference>
<evidence type="ECO:0000256" key="2">
    <source>
        <dbReference type="ARBA" id="ARBA00022679"/>
    </source>
</evidence>
<dbReference type="InterPro" id="IPR001214">
    <property type="entry name" value="SET_dom"/>
</dbReference>
<dbReference type="PANTHER" id="PTHR13271">
    <property type="entry name" value="UNCHARACTERIZED PUTATIVE METHYLTRANSFERASE"/>
    <property type="match status" value="1"/>
</dbReference>
<dbReference type="SUPFAM" id="SSF81822">
    <property type="entry name" value="RuBisCo LSMT C-terminal, substrate-binding domain"/>
    <property type="match status" value="1"/>
</dbReference>
<dbReference type="FunFam" id="3.90.1420.10:FF:000007">
    <property type="entry name" value="SET domain containing protein"/>
    <property type="match status" value="1"/>
</dbReference>
<gene>
    <name evidence="8" type="ORF">G4B88_010921</name>
</gene>
<dbReference type="CDD" id="cd00051">
    <property type="entry name" value="EFh"/>
    <property type="match status" value="2"/>
</dbReference>
<dbReference type="InterPro" id="IPR015353">
    <property type="entry name" value="Rubisco_LSMT_subst-bd"/>
</dbReference>
<reference evidence="8 9" key="1">
    <citation type="journal article" date="2020" name="bioRxiv">
        <title>Sequence and annotation of 42 cannabis genomes reveals extensive copy number variation in cannabinoid synthesis and pathogen resistance genes.</title>
        <authorList>
            <person name="Mckernan K.J."/>
            <person name="Helbert Y."/>
            <person name="Kane L.T."/>
            <person name="Ebling H."/>
            <person name="Zhang L."/>
            <person name="Liu B."/>
            <person name="Eaton Z."/>
            <person name="Mclaughlin S."/>
            <person name="Kingan S."/>
            <person name="Baybayan P."/>
            <person name="Concepcion G."/>
            <person name="Jordan M."/>
            <person name="Riva A."/>
            <person name="Barbazuk W."/>
            <person name="Harkins T."/>
        </authorList>
    </citation>
    <scope>NUCLEOTIDE SEQUENCE [LARGE SCALE GENOMIC DNA]</scope>
    <source>
        <strain evidence="9">cv. Jamaican Lion 4</strain>
        <tissue evidence="8">Leaf</tissue>
    </source>
</reference>
<dbReference type="InterPro" id="IPR046341">
    <property type="entry name" value="SET_dom_sf"/>
</dbReference>
<feature type="domain" description="EF-hand" evidence="6">
    <location>
        <begin position="118"/>
        <end position="153"/>
    </location>
</feature>
<dbReference type="InterPro" id="IPR018247">
    <property type="entry name" value="EF_Hand_1_Ca_BS"/>
</dbReference>
<keyword evidence="2" id="KW-0808">Transferase</keyword>
<dbReference type="Pfam" id="PF00856">
    <property type="entry name" value="SET"/>
    <property type="match status" value="1"/>
</dbReference>
<evidence type="ECO:0000259" key="7">
    <source>
        <dbReference type="PROSITE" id="PS50280"/>
    </source>
</evidence>
<dbReference type="EMBL" id="JAATIQ010000040">
    <property type="protein sequence ID" value="KAF4395457.1"/>
    <property type="molecule type" value="Genomic_DNA"/>
</dbReference>
<dbReference type="GO" id="GO:0032259">
    <property type="term" value="P:methylation"/>
    <property type="evidence" value="ECO:0007669"/>
    <property type="project" value="UniProtKB-KW"/>
</dbReference>
<dbReference type="FunFam" id="1.10.238.10:FF:000001">
    <property type="entry name" value="Calmodulin 1"/>
    <property type="match status" value="1"/>
</dbReference>
<dbReference type="Pfam" id="PF13499">
    <property type="entry name" value="EF-hand_7"/>
    <property type="match status" value="2"/>
</dbReference>
<protein>
    <submittedName>
        <fullName evidence="8">Uncharacterized protein</fullName>
    </submittedName>
</protein>